<dbReference type="EMBL" id="BKAQ01000004">
    <property type="protein sequence ID" value="GEP81456.1"/>
    <property type="molecule type" value="Genomic_DNA"/>
</dbReference>
<name>A0ABQ0XJ23_9STAP</name>
<comment type="caution">
    <text evidence="1">The sequence shown here is derived from an EMBL/GenBank/DDBJ whole genome shotgun (WGS) entry which is preliminary data.</text>
</comment>
<sequence>MIPMYCILHLCYVSSPTHPFYIFKLIIQLLNFEINEYSDILKEKGVKVYLNLLFTGKNSAHLYKK</sequence>
<proteinExistence type="predicted"/>
<gene>
    <name evidence="1" type="ORF">SKL01_06340</name>
</gene>
<keyword evidence="2" id="KW-1185">Reference proteome</keyword>
<accession>A0ABQ0XJ23</accession>
<dbReference type="Proteomes" id="UP000321040">
    <property type="component" value="Unassembled WGS sequence"/>
</dbReference>
<evidence type="ECO:0000313" key="2">
    <source>
        <dbReference type="Proteomes" id="UP000321040"/>
    </source>
</evidence>
<reference evidence="1 2" key="1">
    <citation type="submission" date="2019-07" db="EMBL/GenBank/DDBJ databases">
        <title>Whole genome shotgun sequence of Staphylococcus kloosii NBRC 109624.</title>
        <authorList>
            <person name="Hosoyama A."/>
            <person name="Uohara A."/>
            <person name="Ohji S."/>
            <person name="Ichikawa N."/>
        </authorList>
    </citation>
    <scope>NUCLEOTIDE SEQUENCE [LARGE SCALE GENOMIC DNA]</scope>
    <source>
        <strain evidence="1 2">NBRC 109624</strain>
    </source>
</reference>
<evidence type="ECO:0000313" key="1">
    <source>
        <dbReference type="EMBL" id="GEP81456.1"/>
    </source>
</evidence>
<protein>
    <submittedName>
        <fullName evidence="1">Uncharacterized protein</fullName>
    </submittedName>
</protein>
<organism evidence="1 2">
    <name type="scientific">Staphylococcus kloosii</name>
    <dbReference type="NCBI Taxonomy" id="29384"/>
    <lineage>
        <taxon>Bacteria</taxon>
        <taxon>Bacillati</taxon>
        <taxon>Bacillota</taxon>
        <taxon>Bacilli</taxon>
        <taxon>Bacillales</taxon>
        <taxon>Staphylococcaceae</taxon>
        <taxon>Staphylococcus</taxon>
    </lineage>
</organism>